<dbReference type="Gene3D" id="3.40.710.10">
    <property type="entry name" value="DD-peptidase/beta-lactamase superfamily"/>
    <property type="match status" value="1"/>
</dbReference>
<dbReference type="AlphaFoldDB" id="A0A7X5UDL6"/>
<organism evidence="3 4">
    <name type="scientific">Luteibacter anthropi</name>
    <dbReference type="NCBI Taxonomy" id="564369"/>
    <lineage>
        <taxon>Bacteria</taxon>
        <taxon>Pseudomonadati</taxon>
        <taxon>Pseudomonadota</taxon>
        <taxon>Gammaproteobacteria</taxon>
        <taxon>Lysobacterales</taxon>
        <taxon>Rhodanobacteraceae</taxon>
        <taxon>Luteibacter</taxon>
    </lineage>
</organism>
<reference evidence="3 4" key="1">
    <citation type="submission" date="2020-03" db="EMBL/GenBank/DDBJ databases">
        <authorList>
            <person name="Lai Q."/>
        </authorList>
    </citation>
    <scope>NUCLEOTIDE SEQUENCE [LARGE SCALE GENOMIC DNA]</scope>
    <source>
        <strain evidence="3 4">CCUG 25036</strain>
    </source>
</reference>
<dbReference type="InterPro" id="IPR012338">
    <property type="entry name" value="Beta-lactam/transpept-like"/>
</dbReference>
<dbReference type="Pfam" id="PF00144">
    <property type="entry name" value="Beta-lactamase"/>
    <property type="match status" value="1"/>
</dbReference>
<evidence type="ECO:0000256" key="1">
    <source>
        <dbReference type="SAM" id="SignalP"/>
    </source>
</evidence>
<sequence>MTNEKMTAAHRAGAWVSACLVLGIAAVSAHGATADDARRQTAENSLRPRVEIEGDAPMRWNVYERMRRYRVPTMSVAVIEHGRIIWSARYRSDGTMHMPAGDERYQAASLSKGFAGNLAAILADKGVVKLDEPVDGCLAPLALPAGKQDAAHPVTLRNLLHHTAGATVHGFPGYVVGTSVPTAEQVVLGQPPSNTPAVKIATVPGATFDYSGGGYTFAQIAMAHCAKAPFASLMQRYVLGPAGMRDSTFAQPLPAGLAHATGHTSNGDPVPGDAHTYPELAAAGLWTTAEDLARWLIALRNADMGKSSFLSRKAAKDLLTPGLGNYGMGIFVSGEGAHRRFMHEGGNAGFKSKYVMFAEQGNGVVILTDGDNGVFLMNEFAKAVAVAYAWTDLDPRIVSRARADETAMAKRVGQYVVDDPDWEGERSMSLVREGDRWYLDTAGLGHTALVPTGAQSFVAPDTGYPIVFDDKDGLTSGPMKARKVR</sequence>
<proteinExistence type="predicted"/>
<evidence type="ECO:0000259" key="2">
    <source>
        <dbReference type="Pfam" id="PF00144"/>
    </source>
</evidence>
<dbReference type="PANTHER" id="PTHR46825:SF12">
    <property type="entry name" value="PENICILLIN-BINDING PROTEIN 4"/>
    <property type="match status" value="1"/>
</dbReference>
<gene>
    <name evidence="3" type="ORF">HBF25_19305</name>
</gene>
<keyword evidence="1" id="KW-0732">Signal</keyword>
<dbReference type="Proteomes" id="UP000490980">
    <property type="component" value="Unassembled WGS sequence"/>
</dbReference>
<dbReference type="EMBL" id="JAARLZ010000013">
    <property type="protein sequence ID" value="NII08536.1"/>
    <property type="molecule type" value="Genomic_DNA"/>
</dbReference>
<name>A0A7X5UDL6_9GAMM</name>
<feature type="domain" description="Beta-lactamase-related" evidence="2">
    <location>
        <begin position="64"/>
        <end position="374"/>
    </location>
</feature>
<dbReference type="SUPFAM" id="SSF56601">
    <property type="entry name" value="beta-lactamase/transpeptidase-like"/>
    <property type="match status" value="1"/>
</dbReference>
<dbReference type="InterPro" id="IPR050491">
    <property type="entry name" value="AmpC-like"/>
</dbReference>
<dbReference type="RefSeq" id="WP_166951533.1">
    <property type="nucleotide sequence ID" value="NZ_JAARLZ010000013.1"/>
</dbReference>
<feature type="chain" id="PRO_5030844443" evidence="1">
    <location>
        <begin position="32"/>
        <end position="485"/>
    </location>
</feature>
<comment type="caution">
    <text evidence="3">The sequence shown here is derived from an EMBL/GenBank/DDBJ whole genome shotgun (WGS) entry which is preliminary data.</text>
</comment>
<evidence type="ECO:0000313" key="3">
    <source>
        <dbReference type="EMBL" id="NII08536.1"/>
    </source>
</evidence>
<protein>
    <submittedName>
        <fullName evidence="3">Beta-lactamase family protein</fullName>
    </submittedName>
</protein>
<accession>A0A7X5UDL6</accession>
<keyword evidence="4" id="KW-1185">Reference proteome</keyword>
<feature type="signal peptide" evidence="1">
    <location>
        <begin position="1"/>
        <end position="31"/>
    </location>
</feature>
<dbReference type="PANTHER" id="PTHR46825">
    <property type="entry name" value="D-ALANYL-D-ALANINE-CARBOXYPEPTIDASE/ENDOPEPTIDASE AMPH"/>
    <property type="match status" value="1"/>
</dbReference>
<dbReference type="InterPro" id="IPR001466">
    <property type="entry name" value="Beta-lactam-related"/>
</dbReference>
<evidence type="ECO:0000313" key="4">
    <source>
        <dbReference type="Proteomes" id="UP000490980"/>
    </source>
</evidence>